<feature type="transmembrane region" description="Helical" evidence="8">
    <location>
        <begin position="6"/>
        <end position="31"/>
    </location>
</feature>
<keyword evidence="6 8" id="KW-0472">Membrane</keyword>
<protein>
    <submittedName>
        <fullName evidence="9">Polysulfide reductase</fullName>
    </submittedName>
</protein>
<dbReference type="RefSeq" id="WP_114527032.1">
    <property type="nucleotide sequence ID" value="NZ_AP031442.1"/>
</dbReference>
<dbReference type="Pfam" id="PF03916">
    <property type="entry name" value="NrfD"/>
    <property type="match status" value="1"/>
</dbReference>
<evidence type="ECO:0000256" key="6">
    <source>
        <dbReference type="ARBA" id="ARBA00023136"/>
    </source>
</evidence>
<dbReference type="Gene3D" id="1.20.1630.10">
    <property type="entry name" value="Formate dehydrogenase/DMSO reductase domain"/>
    <property type="match status" value="1"/>
</dbReference>
<dbReference type="Proteomes" id="UP000253970">
    <property type="component" value="Unassembled WGS sequence"/>
</dbReference>
<gene>
    <name evidence="10" type="ORF">C1853_12815</name>
    <name evidence="9" type="ORF">C1875_03085</name>
</gene>
<reference evidence="11 12" key="1">
    <citation type="journal article" date="2018" name="Elife">
        <title>Discovery and characterization of a prevalent human gut bacterial enzyme sufficient for the inactivation of a family of plant toxins.</title>
        <authorList>
            <person name="Koppel N."/>
            <person name="Bisanz J.E."/>
            <person name="Pandelia M.E."/>
            <person name="Turnbaugh P.J."/>
            <person name="Balskus E.P."/>
        </authorList>
    </citation>
    <scope>NUCLEOTIDE SEQUENCE [LARGE SCALE GENOMIC DNA]</scope>
    <source>
        <strain evidence="10 11">16A</strain>
        <strain evidence="9 12">W1 BHI 6</strain>
    </source>
</reference>
<feature type="transmembrane region" description="Helical" evidence="8">
    <location>
        <begin position="52"/>
        <end position="73"/>
    </location>
</feature>
<evidence type="ECO:0000313" key="10">
    <source>
        <dbReference type="EMBL" id="RDC35536.1"/>
    </source>
</evidence>
<evidence type="ECO:0000256" key="2">
    <source>
        <dbReference type="ARBA" id="ARBA00008929"/>
    </source>
</evidence>
<evidence type="ECO:0000313" key="11">
    <source>
        <dbReference type="Proteomes" id="UP000253915"/>
    </source>
</evidence>
<dbReference type="EMBL" id="PPUQ01000022">
    <property type="protein sequence ID" value="RDC35536.1"/>
    <property type="molecule type" value="Genomic_DNA"/>
</dbReference>
<evidence type="ECO:0000256" key="8">
    <source>
        <dbReference type="SAM" id="Phobius"/>
    </source>
</evidence>
<dbReference type="AlphaFoldDB" id="A0A369MLU3"/>
<keyword evidence="4 8" id="KW-0812">Transmembrane</keyword>
<feature type="transmembrane region" description="Helical" evidence="8">
    <location>
        <begin position="197"/>
        <end position="222"/>
    </location>
</feature>
<evidence type="ECO:0000256" key="3">
    <source>
        <dbReference type="ARBA" id="ARBA00022475"/>
    </source>
</evidence>
<evidence type="ECO:0000313" key="12">
    <source>
        <dbReference type="Proteomes" id="UP000253970"/>
    </source>
</evidence>
<dbReference type="PANTHER" id="PTHR34856:SF2">
    <property type="entry name" value="PROTEIN NRFD"/>
    <property type="match status" value="1"/>
</dbReference>
<dbReference type="GO" id="GO:0005886">
    <property type="term" value="C:plasma membrane"/>
    <property type="evidence" value="ECO:0007669"/>
    <property type="project" value="UniProtKB-SubCell"/>
</dbReference>
<dbReference type="EMBL" id="PPTU01000003">
    <property type="protein sequence ID" value="RDB72471.1"/>
    <property type="molecule type" value="Genomic_DNA"/>
</dbReference>
<dbReference type="InterPro" id="IPR005614">
    <property type="entry name" value="NrfD-like"/>
</dbReference>
<feature type="transmembrane region" description="Helical" evidence="8">
    <location>
        <begin position="161"/>
        <end position="185"/>
    </location>
</feature>
<organism evidence="9 12">
    <name type="scientific">Eggerthella lenta</name>
    <name type="common">Eubacterium lentum</name>
    <dbReference type="NCBI Taxonomy" id="84112"/>
    <lineage>
        <taxon>Bacteria</taxon>
        <taxon>Bacillati</taxon>
        <taxon>Actinomycetota</taxon>
        <taxon>Coriobacteriia</taxon>
        <taxon>Eggerthellales</taxon>
        <taxon>Eggerthellaceae</taxon>
        <taxon>Eggerthella</taxon>
    </lineage>
</organism>
<dbReference type="InterPro" id="IPR052049">
    <property type="entry name" value="Electron_transfer_protein"/>
</dbReference>
<feature type="region of interest" description="Disordered" evidence="7">
    <location>
        <begin position="308"/>
        <end position="327"/>
    </location>
</feature>
<dbReference type="Proteomes" id="UP000253915">
    <property type="component" value="Unassembled WGS sequence"/>
</dbReference>
<dbReference type="PANTHER" id="PTHR34856">
    <property type="entry name" value="PROTEIN NRFD"/>
    <property type="match status" value="1"/>
</dbReference>
<proteinExistence type="inferred from homology"/>
<feature type="transmembrane region" description="Helical" evidence="8">
    <location>
        <begin position="129"/>
        <end position="149"/>
    </location>
</feature>
<feature type="transmembrane region" description="Helical" evidence="8">
    <location>
        <begin position="242"/>
        <end position="263"/>
    </location>
</feature>
<feature type="transmembrane region" description="Helical" evidence="8">
    <location>
        <begin position="275"/>
        <end position="295"/>
    </location>
</feature>
<comment type="caution">
    <text evidence="9">The sequence shown here is derived from an EMBL/GenBank/DDBJ whole genome shotgun (WGS) entry which is preliminary data.</text>
</comment>
<feature type="transmembrane region" description="Helical" evidence="8">
    <location>
        <begin position="93"/>
        <end position="117"/>
    </location>
</feature>
<evidence type="ECO:0000256" key="4">
    <source>
        <dbReference type="ARBA" id="ARBA00022692"/>
    </source>
</evidence>
<evidence type="ECO:0000256" key="1">
    <source>
        <dbReference type="ARBA" id="ARBA00004651"/>
    </source>
</evidence>
<evidence type="ECO:0000313" key="9">
    <source>
        <dbReference type="EMBL" id="RDB72471.1"/>
    </source>
</evidence>
<comment type="similarity">
    <text evidence="2">Belongs to the NrfD family.</text>
</comment>
<keyword evidence="5 8" id="KW-1133">Transmembrane helix</keyword>
<accession>A0A369MLU3</accession>
<evidence type="ECO:0000256" key="5">
    <source>
        <dbReference type="ARBA" id="ARBA00022989"/>
    </source>
</evidence>
<evidence type="ECO:0000256" key="7">
    <source>
        <dbReference type="SAM" id="MobiDB-lite"/>
    </source>
</evidence>
<comment type="subcellular location">
    <subcellularLocation>
        <location evidence="1">Cell membrane</location>
        <topology evidence="1">Multi-pass membrane protein</topology>
    </subcellularLocation>
</comment>
<sequence length="327" mass="33347">MFSVLAVGYLFLGGAGAGAIAVASILDLAWVKAPFGHASRIGIGEATPLERTVAVGMLAGFGALALGMLFLLFDLGRIDRVTSLLLRPSLSFLTVGTYTLAGLAACAALLVAVRFAYLPSVPRGAVRAVEAAAAVVAVVVMLYTGLLLQNTGAVALWSSPLVPVLFLLSSLSCGIAALLLAAYFAPADAGIAWLFRTLARADAVIVVLEAVAAALFVAFALADDHPGAAASAQRLAEGDLALWWWVGFALCGLVVPLAVEGVLSARGSFSEACRTGLAVAAVLVLVGGFSMRTALAEAGSHRELALEGAAAEQTSEGEPTGLELRLE</sequence>
<name>A0A369MLU3_EGGLN</name>
<keyword evidence="3" id="KW-1003">Cell membrane</keyword>